<dbReference type="Proteomes" id="UP001233999">
    <property type="component" value="Unassembled WGS sequence"/>
</dbReference>
<evidence type="ECO:0000256" key="1">
    <source>
        <dbReference type="SAM" id="MobiDB-lite"/>
    </source>
</evidence>
<proteinExistence type="predicted"/>
<feature type="region of interest" description="Disordered" evidence="1">
    <location>
        <begin position="1"/>
        <end position="25"/>
    </location>
</feature>
<sequence length="196" mass="22142">MWPGLQDGCQTQGTLTTNNKRKSTRTSVEHETLAHVLGACPFGESLINIRHHTIRNMMAEALRDFGYTVYEEVHGVAINGSNRRIDIIAFRPSSIIGMILDPTIRFETHSVQPEEVDSEKKAIYELTIDYYKDKYQLDSITVTGLMIGARGTIPGFLAKFWNSLDLDRVYLSRIVIAAIRGSISILRNHIYKISTL</sequence>
<dbReference type="EMBL" id="JASPKZ010007235">
    <property type="protein sequence ID" value="KAJ9585926.1"/>
    <property type="molecule type" value="Genomic_DNA"/>
</dbReference>
<gene>
    <name evidence="2" type="ORF">L9F63_020434</name>
</gene>
<evidence type="ECO:0000313" key="2">
    <source>
        <dbReference type="EMBL" id="KAJ9585926.1"/>
    </source>
</evidence>
<reference evidence="2" key="2">
    <citation type="submission" date="2023-05" db="EMBL/GenBank/DDBJ databases">
        <authorList>
            <person name="Fouks B."/>
        </authorList>
    </citation>
    <scope>NUCLEOTIDE SEQUENCE</scope>
    <source>
        <strain evidence="2">Stay&amp;Tobe</strain>
        <tissue evidence="2">Testes</tissue>
    </source>
</reference>
<reference evidence="2" key="1">
    <citation type="journal article" date="2023" name="IScience">
        <title>Live-bearing cockroach genome reveals convergent evolutionary mechanisms linked to viviparity in insects and beyond.</title>
        <authorList>
            <person name="Fouks B."/>
            <person name="Harrison M.C."/>
            <person name="Mikhailova A.A."/>
            <person name="Marchal E."/>
            <person name="English S."/>
            <person name="Carruthers M."/>
            <person name="Jennings E.C."/>
            <person name="Chiamaka E.L."/>
            <person name="Frigard R.A."/>
            <person name="Pippel M."/>
            <person name="Attardo G.M."/>
            <person name="Benoit J.B."/>
            <person name="Bornberg-Bauer E."/>
            <person name="Tobe S.S."/>
        </authorList>
    </citation>
    <scope>NUCLEOTIDE SEQUENCE</scope>
    <source>
        <strain evidence="2">Stay&amp;Tobe</strain>
    </source>
</reference>
<evidence type="ECO:0000313" key="3">
    <source>
        <dbReference type="Proteomes" id="UP001233999"/>
    </source>
</evidence>
<organism evidence="2 3">
    <name type="scientific">Diploptera punctata</name>
    <name type="common">Pacific beetle cockroach</name>
    <dbReference type="NCBI Taxonomy" id="6984"/>
    <lineage>
        <taxon>Eukaryota</taxon>
        <taxon>Metazoa</taxon>
        <taxon>Ecdysozoa</taxon>
        <taxon>Arthropoda</taxon>
        <taxon>Hexapoda</taxon>
        <taxon>Insecta</taxon>
        <taxon>Pterygota</taxon>
        <taxon>Neoptera</taxon>
        <taxon>Polyneoptera</taxon>
        <taxon>Dictyoptera</taxon>
        <taxon>Blattodea</taxon>
        <taxon>Blaberoidea</taxon>
        <taxon>Blaberidae</taxon>
        <taxon>Diplopterinae</taxon>
        <taxon>Diploptera</taxon>
    </lineage>
</organism>
<keyword evidence="3" id="KW-1185">Reference proteome</keyword>
<comment type="caution">
    <text evidence="2">The sequence shown here is derived from an EMBL/GenBank/DDBJ whole genome shotgun (WGS) entry which is preliminary data.</text>
</comment>
<protein>
    <submittedName>
        <fullName evidence="2">Uncharacterized protein</fullName>
    </submittedName>
</protein>
<dbReference type="AlphaFoldDB" id="A0AAD8EDF3"/>
<feature type="compositionally biased region" description="Polar residues" evidence="1">
    <location>
        <begin position="8"/>
        <end position="18"/>
    </location>
</feature>
<name>A0AAD8EDF3_DIPPU</name>
<accession>A0AAD8EDF3</accession>